<gene>
    <name evidence="3" type="ORF">GCM10010982_03560</name>
</gene>
<comment type="caution">
    <text evidence="3">The sequence shown here is derived from an EMBL/GenBank/DDBJ whole genome shotgun (WGS) entry which is preliminary data.</text>
</comment>
<dbReference type="Pfam" id="PF10503">
    <property type="entry name" value="Esterase_PHB"/>
    <property type="match status" value="1"/>
</dbReference>
<dbReference type="EMBL" id="BMLS01000001">
    <property type="protein sequence ID" value="GGO64356.1"/>
    <property type="molecule type" value="Genomic_DNA"/>
</dbReference>
<accession>A0A918DGT6</accession>
<dbReference type="InterPro" id="IPR010126">
    <property type="entry name" value="Esterase_phb"/>
</dbReference>
<dbReference type="PANTHER" id="PTHR43037">
    <property type="entry name" value="UNNAMED PRODUCT-RELATED"/>
    <property type="match status" value="1"/>
</dbReference>
<evidence type="ECO:0000256" key="2">
    <source>
        <dbReference type="ARBA" id="ARBA00022801"/>
    </source>
</evidence>
<evidence type="ECO:0000313" key="3">
    <source>
        <dbReference type="EMBL" id="GGO64356.1"/>
    </source>
</evidence>
<dbReference type="Gene3D" id="2.60.40.10">
    <property type="entry name" value="Immunoglobulins"/>
    <property type="match status" value="1"/>
</dbReference>
<organism evidence="3 4">
    <name type="scientific">Bowmanella pacifica</name>
    <dbReference type="NCBI Taxonomy" id="502051"/>
    <lineage>
        <taxon>Bacteria</taxon>
        <taxon>Pseudomonadati</taxon>
        <taxon>Pseudomonadota</taxon>
        <taxon>Gammaproteobacteria</taxon>
        <taxon>Alteromonadales</taxon>
        <taxon>Alteromonadaceae</taxon>
        <taxon>Bowmanella</taxon>
    </lineage>
</organism>
<evidence type="ECO:0000313" key="4">
    <source>
        <dbReference type="Proteomes" id="UP000606935"/>
    </source>
</evidence>
<dbReference type="PANTHER" id="PTHR43037:SF1">
    <property type="entry name" value="BLL1128 PROTEIN"/>
    <property type="match status" value="1"/>
</dbReference>
<evidence type="ECO:0008006" key="5">
    <source>
        <dbReference type="Google" id="ProtNLM"/>
    </source>
</evidence>
<keyword evidence="1" id="KW-0732">Signal</keyword>
<dbReference type="InterPro" id="IPR029058">
    <property type="entry name" value="AB_hydrolase_fold"/>
</dbReference>
<dbReference type="SUPFAM" id="SSF53474">
    <property type="entry name" value="alpha/beta-Hydrolases"/>
    <property type="match status" value="2"/>
</dbReference>
<dbReference type="InterPro" id="IPR013783">
    <property type="entry name" value="Ig-like_fold"/>
</dbReference>
<evidence type="ECO:0000256" key="1">
    <source>
        <dbReference type="ARBA" id="ARBA00022729"/>
    </source>
</evidence>
<keyword evidence="4" id="KW-1185">Reference proteome</keyword>
<dbReference type="NCBIfam" id="TIGR01840">
    <property type="entry name" value="esterase_phb"/>
    <property type="match status" value="1"/>
</dbReference>
<dbReference type="Proteomes" id="UP000606935">
    <property type="component" value="Unassembled WGS sequence"/>
</dbReference>
<dbReference type="AlphaFoldDB" id="A0A918DGT6"/>
<reference evidence="3" key="2">
    <citation type="submission" date="2020-09" db="EMBL/GenBank/DDBJ databases">
        <authorList>
            <person name="Sun Q."/>
            <person name="Zhou Y."/>
        </authorList>
    </citation>
    <scope>NUCLEOTIDE SEQUENCE</scope>
    <source>
        <strain evidence="3">CGMCC 1.7086</strain>
    </source>
</reference>
<reference evidence="3" key="1">
    <citation type="journal article" date="2014" name="Int. J. Syst. Evol. Microbiol.">
        <title>Complete genome sequence of Corynebacterium casei LMG S-19264T (=DSM 44701T), isolated from a smear-ripened cheese.</title>
        <authorList>
            <consortium name="US DOE Joint Genome Institute (JGI-PGF)"/>
            <person name="Walter F."/>
            <person name="Albersmeier A."/>
            <person name="Kalinowski J."/>
            <person name="Ruckert C."/>
        </authorList>
    </citation>
    <scope>NUCLEOTIDE SEQUENCE</scope>
    <source>
        <strain evidence="3">CGMCC 1.7086</strain>
    </source>
</reference>
<keyword evidence="2" id="KW-0378">Hydrolase</keyword>
<dbReference type="InterPro" id="IPR050955">
    <property type="entry name" value="Plant_Biomass_Hydrol_Est"/>
</dbReference>
<protein>
    <recommendedName>
        <fullName evidence="5">Esterase</fullName>
    </recommendedName>
</protein>
<dbReference type="Gene3D" id="3.40.50.1820">
    <property type="entry name" value="alpha/beta hydrolase"/>
    <property type="match status" value="1"/>
</dbReference>
<sequence>MGLISGSVSAGAWQNNLSVGGFSKVHIYTPDGLSSVGQGRALLLVLHGCTQSIDAYKTANLEQAAEAHGMVIAVPDAVNKAGFGCWSYWQGSKSRSAGDYKNLINLANMLSSDNSYQIDPDQVYIAGLSSGAAFANTTACLAPDVFAGMGISAGPSIGTSSSGAIGSCEYADVATRCQQYAGNYSGDLNTQIASIAHGDADTTVDQCYNSQNAEGMADVYGVDALSGSQFIGSGTRTAQEYQWQNGRVAMLWLNGIDHAWSGGQGASGSYINGNGINYAMYLGEFFSNNNARVNRNQVPVVSGLNLAVSGNQIAISGQVSDPDGVVDTLHVQVTSEQGNLYQYSTQAFSNGAFSLTTAALPDALYFVNVNATDDAGGISQTISDSIRLGPPPPDTAPTLSNLQVTVSGQCADITGEVMDSNQNLASVEATFSTGLVVAQINGTQFQVSACDLPGGQQSATITATDTTNLSASQSLSFSVDAGVSADLNAHINAGRLDYTNYANCYLEYSSNSFKLNEVVVTGEQCQWQDNDNSCAGPVQACSGTDDGGNGNHSCATYTTANYYHKVAGRAYSSGNYYHPDYFASGSDDPLSGSTWGNSTLSSLDGETWFNGSCP</sequence>
<proteinExistence type="predicted"/>
<dbReference type="GO" id="GO:0016787">
    <property type="term" value="F:hydrolase activity"/>
    <property type="evidence" value="ECO:0007669"/>
    <property type="project" value="UniProtKB-KW"/>
</dbReference>
<dbReference type="GO" id="GO:0005576">
    <property type="term" value="C:extracellular region"/>
    <property type="evidence" value="ECO:0007669"/>
    <property type="project" value="InterPro"/>
</dbReference>
<name>A0A918DGT6_9ALTE</name>